<gene>
    <name evidence="1" type="ORF">Krac_12444</name>
</gene>
<sequence>MNEHLWQHYQGLLEQAPIQAQRHCVSCWYKKTSAGPFPADWSSSLCPSCAQQIKQSACPVKLSTSIYLHNAREV</sequence>
<reference evidence="1 2" key="1">
    <citation type="journal article" date="2011" name="Stand. Genomic Sci.">
        <title>Non-contiguous finished genome sequence and contextual data of the filamentous soil bacterium Ktedonobacter racemifer type strain (SOSP1-21).</title>
        <authorList>
            <person name="Chang Y.J."/>
            <person name="Land M."/>
            <person name="Hauser L."/>
            <person name="Chertkov O."/>
            <person name="Del Rio T.G."/>
            <person name="Nolan M."/>
            <person name="Copeland A."/>
            <person name="Tice H."/>
            <person name="Cheng J.F."/>
            <person name="Lucas S."/>
            <person name="Han C."/>
            <person name="Goodwin L."/>
            <person name="Pitluck S."/>
            <person name="Ivanova N."/>
            <person name="Ovchinikova G."/>
            <person name="Pati A."/>
            <person name="Chen A."/>
            <person name="Palaniappan K."/>
            <person name="Mavromatis K."/>
            <person name="Liolios K."/>
            <person name="Brettin T."/>
            <person name="Fiebig A."/>
            <person name="Rohde M."/>
            <person name="Abt B."/>
            <person name="Goker M."/>
            <person name="Detter J.C."/>
            <person name="Woyke T."/>
            <person name="Bristow J."/>
            <person name="Eisen J.A."/>
            <person name="Markowitz V."/>
            <person name="Hugenholtz P."/>
            <person name="Kyrpides N.C."/>
            <person name="Klenk H.P."/>
            <person name="Lapidus A."/>
        </authorList>
    </citation>
    <scope>NUCLEOTIDE SEQUENCE [LARGE SCALE GENOMIC DNA]</scope>
    <source>
        <strain evidence="2">DSM 44963</strain>
    </source>
</reference>
<evidence type="ECO:0000313" key="2">
    <source>
        <dbReference type="Proteomes" id="UP000004508"/>
    </source>
</evidence>
<dbReference type="AlphaFoldDB" id="D6TH63"/>
<organism evidence="1 2">
    <name type="scientific">Ktedonobacter racemifer DSM 44963</name>
    <dbReference type="NCBI Taxonomy" id="485913"/>
    <lineage>
        <taxon>Bacteria</taxon>
        <taxon>Bacillati</taxon>
        <taxon>Chloroflexota</taxon>
        <taxon>Ktedonobacteria</taxon>
        <taxon>Ktedonobacterales</taxon>
        <taxon>Ktedonobacteraceae</taxon>
        <taxon>Ktedonobacter</taxon>
    </lineage>
</organism>
<comment type="caution">
    <text evidence="1">The sequence shown here is derived from an EMBL/GenBank/DDBJ whole genome shotgun (WGS) entry which is preliminary data.</text>
</comment>
<dbReference type="EMBL" id="ADVG01000001">
    <property type="protein sequence ID" value="EFH90805.1"/>
    <property type="molecule type" value="Genomic_DNA"/>
</dbReference>
<keyword evidence="2" id="KW-1185">Reference proteome</keyword>
<name>D6TH63_KTERA</name>
<proteinExistence type="predicted"/>
<accession>D6TH63</accession>
<dbReference type="InParanoid" id="D6TH63"/>
<evidence type="ECO:0000313" key="1">
    <source>
        <dbReference type="EMBL" id="EFH90805.1"/>
    </source>
</evidence>
<protein>
    <submittedName>
        <fullName evidence="1">Uncharacterized protein</fullName>
    </submittedName>
</protein>
<dbReference type="Proteomes" id="UP000004508">
    <property type="component" value="Unassembled WGS sequence"/>
</dbReference>